<sequence>MPQLFHHLLTQSALKTPSAVALQHKEQALSYLDVNQQAHLLAAQLQNSGLTPNARVAVYLPKQFESVISYFAISLAGGAFVPVNPLLKSKQVHYVLTDCQVNILITSLSRYQQLTHAQTLPSTVTSVILTDCPPDKTPANCLNWQTINKTAESKEDLDSTTNLNAYMAQLATIQAKLPSRISRDMAAILYTSGSTGNPKGVVISHQNLLAGARSVSQYLHNTASDNLLAVLPFSFDYGLSQLTTAFLVGGCVTLMEYLLPRDVIRAVARYKITGLAAVPPLWLQLVELDWPDSVHQHLRYFTNSGGAMPQTTLKKLMQKLPKTSPFLMYGLTEAFRSTYLEPTQIENRPGSIGKAIPDAEILVINQHGQPCQPGEEGELVHRGPHVAMGYWDSPEKTAIRFKPLPQTLSLGLVPEIAVWSGDTVVKDEEGYLYFVGRRDDMIKSSGYRISPSEIEECIYQFPGIAEVAAIGIAHPRLGQAVVVVVVSESSQQLVQQDLLKYCQKELPNFMHPQAIFEQTQLPRNPNGKINRQQLMTEYADVFQSSGEN</sequence>
<dbReference type="NCBIfam" id="TIGR03098">
    <property type="entry name" value="ligase_PEP_1"/>
    <property type="match status" value="1"/>
</dbReference>
<reference evidence="1 2" key="1">
    <citation type="submission" date="2024-06" db="EMBL/GenBank/DDBJ databases">
        <authorList>
            <person name="Li F."/>
        </authorList>
    </citation>
    <scope>NUCLEOTIDE SEQUENCE [LARGE SCALE GENOMIC DNA]</scope>
    <source>
        <strain evidence="1 2">GXAS 311</strain>
    </source>
</reference>
<dbReference type="Proteomes" id="UP001548189">
    <property type="component" value="Unassembled WGS sequence"/>
</dbReference>
<dbReference type="PANTHER" id="PTHR43767">
    <property type="entry name" value="LONG-CHAIN-FATTY-ACID--COA LIGASE"/>
    <property type="match status" value="1"/>
</dbReference>
<accession>A0ABV2BTK7</accession>
<name>A0ABV2BTK7_9GAMM</name>
<keyword evidence="1" id="KW-0436">Ligase</keyword>
<keyword evidence="2" id="KW-1185">Reference proteome</keyword>
<proteinExistence type="predicted"/>
<dbReference type="InterPro" id="IPR020845">
    <property type="entry name" value="AMP-binding_CS"/>
</dbReference>
<evidence type="ECO:0000313" key="1">
    <source>
        <dbReference type="EMBL" id="MET1255275.1"/>
    </source>
</evidence>
<dbReference type="Gene3D" id="3.30.300.30">
    <property type="match status" value="1"/>
</dbReference>
<dbReference type="Pfam" id="PF13193">
    <property type="entry name" value="AMP-binding_C"/>
    <property type="match status" value="1"/>
</dbReference>
<dbReference type="SUPFAM" id="SSF56801">
    <property type="entry name" value="Acetyl-CoA synthetase-like"/>
    <property type="match status" value="1"/>
</dbReference>
<dbReference type="InterPro" id="IPR045851">
    <property type="entry name" value="AMP-bd_C_sf"/>
</dbReference>
<protein>
    <submittedName>
        <fullName evidence="1">Acyl-CoA ligase (AMP-forming), exosortase A system-associated</fullName>
    </submittedName>
</protein>
<comment type="caution">
    <text evidence="1">The sequence shown here is derived from an EMBL/GenBank/DDBJ whole genome shotgun (WGS) entry which is preliminary data.</text>
</comment>
<dbReference type="Gene3D" id="3.40.50.12780">
    <property type="entry name" value="N-terminal domain of ligase-like"/>
    <property type="match status" value="1"/>
</dbReference>
<dbReference type="PROSITE" id="PS00455">
    <property type="entry name" value="AMP_BINDING"/>
    <property type="match status" value="1"/>
</dbReference>
<dbReference type="EMBL" id="JBEVCJ010000008">
    <property type="protein sequence ID" value="MET1255275.1"/>
    <property type="molecule type" value="Genomic_DNA"/>
</dbReference>
<evidence type="ECO:0000313" key="2">
    <source>
        <dbReference type="Proteomes" id="UP001548189"/>
    </source>
</evidence>
<dbReference type="InterPro" id="IPR000873">
    <property type="entry name" value="AMP-dep_synth/lig_dom"/>
</dbReference>
<gene>
    <name evidence="1" type="ORF">ABVT43_09080</name>
</gene>
<dbReference type="PANTHER" id="PTHR43767:SF10">
    <property type="entry name" value="SURFACTIN SYNTHASE SUBUNIT 1"/>
    <property type="match status" value="1"/>
</dbReference>
<dbReference type="InterPro" id="IPR042099">
    <property type="entry name" value="ANL_N_sf"/>
</dbReference>
<dbReference type="InterPro" id="IPR050237">
    <property type="entry name" value="ATP-dep_AMP-bd_enzyme"/>
</dbReference>
<dbReference type="InterPro" id="IPR025110">
    <property type="entry name" value="AMP-bd_C"/>
</dbReference>
<dbReference type="Pfam" id="PF00501">
    <property type="entry name" value="AMP-binding"/>
    <property type="match status" value="1"/>
</dbReference>
<dbReference type="InterPro" id="IPR017529">
    <property type="entry name" value="AcylCoA_ligase_PEP_1"/>
</dbReference>
<dbReference type="GO" id="GO:0016874">
    <property type="term" value="F:ligase activity"/>
    <property type="evidence" value="ECO:0007669"/>
    <property type="project" value="UniProtKB-KW"/>
</dbReference>
<organism evidence="1 2">
    <name type="scientific">Aliikangiella maris</name>
    <dbReference type="NCBI Taxonomy" id="3162458"/>
    <lineage>
        <taxon>Bacteria</taxon>
        <taxon>Pseudomonadati</taxon>
        <taxon>Pseudomonadota</taxon>
        <taxon>Gammaproteobacteria</taxon>
        <taxon>Oceanospirillales</taxon>
        <taxon>Pleioneaceae</taxon>
        <taxon>Aliikangiella</taxon>
    </lineage>
</organism>